<dbReference type="InterPro" id="IPR035906">
    <property type="entry name" value="MetI-like_sf"/>
</dbReference>
<dbReference type="InterPro" id="IPR025966">
    <property type="entry name" value="OppC_N"/>
</dbReference>
<dbReference type="InterPro" id="IPR000515">
    <property type="entry name" value="MetI-like"/>
</dbReference>
<evidence type="ECO:0000256" key="3">
    <source>
        <dbReference type="ARBA" id="ARBA00022989"/>
    </source>
</evidence>
<dbReference type="PANTHER" id="PTHR43839">
    <property type="entry name" value="OPPC IN A BINDING PROTEIN-DEPENDENT TRANSPORT SYSTEM"/>
    <property type="match status" value="1"/>
</dbReference>
<comment type="subcellular location">
    <subcellularLocation>
        <location evidence="5">Cell membrane</location>
        <topology evidence="5">Multi-pass membrane protein</topology>
    </subcellularLocation>
    <subcellularLocation>
        <location evidence="1">Membrane</location>
        <topology evidence="1">Multi-pass membrane protein</topology>
    </subcellularLocation>
</comment>
<feature type="transmembrane region" description="Helical" evidence="5">
    <location>
        <begin position="52"/>
        <end position="73"/>
    </location>
</feature>
<dbReference type="Pfam" id="PF12911">
    <property type="entry name" value="OppC_N"/>
    <property type="match status" value="1"/>
</dbReference>
<keyword evidence="3 5" id="KW-1133">Transmembrane helix</keyword>
<gene>
    <name evidence="7" type="ORF">F4Y42_04700</name>
</gene>
<evidence type="ECO:0000256" key="2">
    <source>
        <dbReference type="ARBA" id="ARBA00022692"/>
    </source>
</evidence>
<feature type="domain" description="ABC transmembrane type-1" evidence="6">
    <location>
        <begin position="186"/>
        <end position="382"/>
    </location>
</feature>
<dbReference type="AlphaFoldDB" id="A0A6B0YP90"/>
<evidence type="ECO:0000259" key="6">
    <source>
        <dbReference type="PROSITE" id="PS50928"/>
    </source>
</evidence>
<evidence type="ECO:0000313" key="7">
    <source>
        <dbReference type="EMBL" id="MXY92733.1"/>
    </source>
</evidence>
<proteinExistence type="inferred from homology"/>
<dbReference type="GO" id="GO:0055085">
    <property type="term" value="P:transmembrane transport"/>
    <property type="evidence" value="ECO:0007669"/>
    <property type="project" value="InterPro"/>
</dbReference>
<organism evidence="7">
    <name type="scientific">Caldilineaceae bacterium SB0664_bin_27</name>
    <dbReference type="NCBI Taxonomy" id="2605260"/>
    <lineage>
        <taxon>Bacteria</taxon>
        <taxon>Bacillati</taxon>
        <taxon>Chloroflexota</taxon>
        <taxon>Caldilineae</taxon>
        <taxon>Caldilineales</taxon>
        <taxon>Caldilineaceae</taxon>
    </lineage>
</organism>
<feature type="transmembrane region" description="Helical" evidence="5">
    <location>
        <begin position="228"/>
        <end position="247"/>
    </location>
</feature>
<dbReference type="EMBL" id="VXRG01000040">
    <property type="protein sequence ID" value="MXY92733.1"/>
    <property type="molecule type" value="Genomic_DNA"/>
</dbReference>
<name>A0A6B0YP90_9CHLR</name>
<feature type="transmembrane region" description="Helical" evidence="5">
    <location>
        <begin position="253"/>
        <end position="274"/>
    </location>
</feature>
<comment type="caution">
    <text evidence="7">The sequence shown here is derived from an EMBL/GenBank/DDBJ whole genome shotgun (WGS) entry which is preliminary data.</text>
</comment>
<keyword evidence="4 5" id="KW-0472">Membrane</keyword>
<evidence type="ECO:0000256" key="5">
    <source>
        <dbReference type="RuleBase" id="RU363032"/>
    </source>
</evidence>
<dbReference type="PROSITE" id="PS50928">
    <property type="entry name" value="ABC_TM1"/>
    <property type="match status" value="1"/>
</dbReference>
<keyword evidence="5" id="KW-0813">Transport</keyword>
<feature type="transmembrane region" description="Helical" evidence="5">
    <location>
        <begin position="188"/>
        <end position="216"/>
    </location>
</feature>
<feature type="transmembrane region" description="Helical" evidence="5">
    <location>
        <begin position="360"/>
        <end position="381"/>
    </location>
</feature>
<reference evidence="7" key="1">
    <citation type="submission" date="2019-09" db="EMBL/GenBank/DDBJ databases">
        <title>Characterisation of the sponge microbiome using genome-centric metagenomics.</title>
        <authorList>
            <person name="Engelberts J.P."/>
            <person name="Robbins S.J."/>
            <person name="De Goeij J.M."/>
            <person name="Aranda M."/>
            <person name="Bell S.C."/>
            <person name="Webster N.S."/>
        </authorList>
    </citation>
    <scope>NUCLEOTIDE SEQUENCE</scope>
    <source>
        <strain evidence="7">SB0664_bin_27</strain>
    </source>
</reference>
<accession>A0A6B0YP90</accession>
<comment type="similarity">
    <text evidence="5">Belongs to the binding-protein-dependent transport system permease family.</text>
</comment>
<dbReference type="SUPFAM" id="SSF161098">
    <property type="entry name" value="MetI-like"/>
    <property type="match status" value="1"/>
</dbReference>
<keyword evidence="2 5" id="KW-0812">Transmembrane</keyword>
<dbReference type="PANTHER" id="PTHR43839:SF3">
    <property type="entry name" value="OLIGOPEPTIDE ABC TRANSPORTER, PERMEASE PROTEIN"/>
    <property type="match status" value="1"/>
</dbReference>
<feature type="transmembrane region" description="Helical" evidence="5">
    <location>
        <begin position="317"/>
        <end position="339"/>
    </location>
</feature>
<dbReference type="Pfam" id="PF00528">
    <property type="entry name" value="BPD_transp_1"/>
    <property type="match status" value="1"/>
</dbReference>
<dbReference type="CDD" id="cd06261">
    <property type="entry name" value="TM_PBP2"/>
    <property type="match status" value="1"/>
</dbReference>
<dbReference type="GO" id="GO:0005886">
    <property type="term" value="C:plasma membrane"/>
    <property type="evidence" value="ECO:0007669"/>
    <property type="project" value="UniProtKB-SubCell"/>
</dbReference>
<protein>
    <submittedName>
        <fullName evidence="7">ABC transporter permease</fullName>
    </submittedName>
</protein>
<evidence type="ECO:0000256" key="4">
    <source>
        <dbReference type="ARBA" id="ARBA00023136"/>
    </source>
</evidence>
<sequence length="395" mass="43993">MTTAASPERASSPYEGGDLSGLLEAEGTIGESTTQFLTPRQLMLIRFRRNKMAVFSMWFLALLYLAALLAPAISPYDKAHRFNKHLYLPPRDIHIRADDGSWRLPFVYAVKIETNKETFTRDFVEDRSQQYPVQFFVKGDPYKLWGKFRMDWHLFGVENAEEVGPIFLMGGDKFGRDIFGRALHGGRISLTIGLVGVSIALVIGLVLGGLSGLYGGVVDNLIQRLIEFIRSIPTIPLWMGLAAAMPVDWPQTRVYFGITIILSLLAWTTLARVVRGKFLSLRNEDFVLAAQSAGANQWYLIWQHLVPSFMSYVLVDITLAIPGMILGETALSFLGLGLVSPTVSWGVMLKDAQQVVEIAIHPWILWPAMFVVVTVLALNFIGDGLRDAADPYADL</sequence>
<dbReference type="Gene3D" id="1.10.3720.10">
    <property type="entry name" value="MetI-like"/>
    <property type="match status" value="1"/>
</dbReference>
<evidence type="ECO:0000256" key="1">
    <source>
        <dbReference type="ARBA" id="ARBA00004141"/>
    </source>
</evidence>